<name>A0A1M5NIA3_9BACT</name>
<dbReference type="Gene3D" id="3.40.50.10070">
    <property type="entry name" value="TolB, N-terminal domain"/>
    <property type="match status" value="1"/>
</dbReference>
<accession>A0A1M5NIA3</accession>
<dbReference type="InterPro" id="IPR029787">
    <property type="entry name" value="Nucleotide_cyclase"/>
</dbReference>
<dbReference type="SUPFAM" id="SSF55073">
    <property type="entry name" value="Nucleotide cyclase"/>
    <property type="match status" value="1"/>
</dbReference>
<dbReference type="GO" id="GO:0035556">
    <property type="term" value="P:intracellular signal transduction"/>
    <property type="evidence" value="ECO:0007669"/>
    <property type="project" value="InterPro"/>
</dbReference>
<sequence length="669" mass="74796">MAGGALIIFKKSNRNGPFPFCFRSLSHGSLRNKIDMRQLVAIMFADMAGYTALMQENEQLARQKRHRLKSVLESAVNLHHGKIIQYYGDGSLSIFSSAINAVQCAVTIQQQLREAPVVDLRIGIHTGDVTVEDGAIYGDGVNLASRVESLAVPGSVFISEKVHDEIRNQENITSHELGYFELKNVKLPVRIFAIASGGLVIPSRDEIRGKTKRPSNRLAVLPFVNMSADPENEYFSDGITEELLNALTKVDGLQVTSRTSAYAFKGKNDDIRDIAVKLNVDKVLEGSVRKAGSRVRITAQLINAADGYHLWSETYDRDLTDIFEVQDEISGIIANKLRENLIRAQRESQASKAPTQNIAAYTAYLQGLHFYNKTTPADLRKSIERFEEAIQLEPGYAQAYAMIATAYSQLGASGQLTPHKAFALVHEYAGKALQLDSSIAEIYIAEAGAYLFYEWKWKETYEALQKALHLNPSAAATYPLLGYYHVLMGEKAQAVKALEDAVKIDPLSPAINHALGNMYVFAERYDDAIRQANKLLDLNTHIRQNLELKAWATGMRGDWEEACHLFEEVYRLTNHPLKGVMGLGYAYAKLGQTEKAMECIHKMEQRQREEPDVVLDADFVAVWFAIGNMDKVFYYISQCVEKRAVPVNLFLQYPVFKGLAGDPRLEALK</sequence>
<gene>
    <name evidence="3" type="ORF">SAMN04488109_2358</name>
</gene>
<dbReference type="AlphaFoldDB" id="A0A1M5NIA3"/>
<keyword evidence="1" id="KW-0802">TPR repeat</keyword>
<dbReference type="STRING" id="947013.SAMN04488109_2358"/>
<dbReference type="EMBL" id="FQWQ01000001">
    <property type="protein sequence ID" value="SHG89258.1"/>
    <property type="molecule type" value="Genomic_DNA"/>
</dbReference>
<dbReference type="PANTHER" id="PTHR43081:SF1">
    <property type="entry name" value="ADENYLATE CYCLASE, TERMINAL-DIFFERENTIATION SPECIFIC"/>
    <property type="match status" value="1"/>
</dbReference>
<evidence type="ECO:0000259" key="2">
    <source>
        <dbReference type="PROSITE" id="PS50125"/>
    </source>
</evidence>
<dbReference type="Gene3D" id="3.30.70.1230">
    <property type="entry name" value="Nucleotide cyclase"/>
    <property type="match status" value="1"/>
</dbReference>
<dbReference type="PROSITE" id="PS50005">
    <property type="entry name" value="TPR"/>
    <property type="match status" value="1"/>
</dbReference>
<dbReference type="SUPFAM" id="SSF48452">
    <property type="entry name" value="TPR-like"/>
    <property type="match status" value="1"/>
</dbReference>
<dbReference type="InterPro" id="IPR019734">
    <property type="entry name" value="TPR_rpt"/>
</dbReference>
<keyword evidence="4" id="KW-1185">Reference proteome</keyword>
<dbReference type="CDD" id="cd07302">
    <property type="entry name" value="CHD"/>
    <property type="match status" value="1"/>
</dbReference>
<dbReference type="PROSITE" id="PS50125">
    <property type="entry name" value="GUANYLATE_CYCLASE_2"/>
    <property type="match status" value="1"/>
</dbReference>
<feature type="repeat" description="TPR" evidence="1">
    <location>
        <begin position="475"/>
        <end position="508"/>
    </location>
</feature>
<organism evidence="3 4">
    <name type="scientific">Chryseolinea serpens</name>
    <dbReference type="NCBI Taxonomy" id="947013"/>
    <lineage>
        <taxon>Bacteria</taxon>
        <taxon>Pseudomonadati</taxon>
        <taxon>Bacteroidota</taxon>
        <taxon>Cytophagia</taxon>
        <taxon>Cytophagales</taxon>
        <taxon>Fulvivirgaceae</taxon>
        <taxon>Chryseolinea</taxon>
    </lineage>
</organism>
<dbReference type="Pfam" id="PF13181">
    <property type="entry name" value="TPR_8"/>
    <property type="match status" value="2"/>
</dbReference>
<dbReference type="Gene3D" id="1.25.40.10">
    <property type="entry name" value="Tetratricopeptide repeat domain"/>
    <property type="match status" value="2"/>
</dbReference>
<protein>
    <submittedName>
        <fullName evidence="3">Tetratricopeptide repeat-containing protein</fullName>
    </submittedName>
</protein>
<dbReference type="SMART" id="SM00044">
    <property type="entry name" value="CYCc"/>
    <property type="match status" value="1"/>
</dbReference>
<feature type="domain" description="Guanylate cyclase" evidence="2">
    <location>
        <begin position="41"/>
        <end position="148"/>
    </location>
</feature>
<dbReference type="GO" id="GO:0009190">
    <property type="term" value="P:cyclic nucleotide biosynthetic process"/>
    <property type="evidence" value="ECO:0007669"/>
    <property type="project" value="InterPro"/>
</dbReference>
<dbReference type="SMART" id="SM00028">
    <property type="entry name" value="TPR"/>
    <property type="match status" value="4"/>
</dbReference>
<evidence type="ECO:0000256" key="1">
    <source>
        <dbReference type="PROSITE-ProRule" id="PRU00339"/>
    </source>
</evidence>
<dbReference type="InterPro" id="IPR001054">
    <property type="entry name" value="A/G_cyclase"/>
</dbReference>
<dbReference type="PANTHER" id="PTHR43081">
    <property type="entry name" value="ADENYLATE CYCLASE, TERMINAL-DIFFERENTIATION SPECIFIC-RELATED"/>
    <property type="match status" value="1"/>
</dbReference>
<evidence type="ECO:0000313" key="4">
    <source>
        <dbReference type="Proteomes" id="UP000184212"/>
    </source>
</evidence>
<proteinExistence type="predicted"/>
<dbReference type="InterPro" id="IPR050697">
    <property type="entry name" value="Adenylyl/Guanylyl_Cyclase_3/4"/>
</dbReference>
<evidence type="ECO:0000313" key="3">
    <source>
        <dbReference type="EMBL" id="SHG89258.1"/>
    </source>
</evidence>
<reference evidence="3 4" key="1">
    <citation type="submission" date="2016-11" db="EMBL/GenBank/DDBJ databases">
        <authorList>
            <person name="Jaros S."/>
            <person name="Januszkiewicz K."/>
            <person name="Wedrychowicz H."/>
        </authorList>
    </citation>
    <scope>NUCLEOTIDE SEQUENCE [LARGE SCALE GENOMIC DNA]</scope>
    <source>
        <strain evidence="3 4">DSM 24574</strain>
    </source>
</reference>
<dbReference type="InterPro" id="IPR011990">
    <property type="entry name" value="TPR-like_helical_dom_sf"/>
</dbReference>
<dbReference type="Proteomes" id="UP000184212">
    <property type="component" value="Unassembled WGS sequence"/>
</dbReference>
<dbReference type="Pfam" id="PF00211">
    <property type="entry name" value="Guanylate_cyc"/>
    <property type="match status" value="1"/>
</dbReference>
<dbReference type="GO" id="GO:0004016">
    <property type="term" value="F:adenylate cyclase activity"/>
    <property type="evidence" value="ECO:0007669"/>
    <property type="project" value="UniProtKB-ARBA"/>
</dbReference>